<keyword evidence="2" id="KW-1185">Reference proteome</keyword>
<dbReference type="OrthoDB" id="7869524at2"/>
<reference evidence="1 2" key="1">
    <citation type="submission" date="2019-09" db="EMBL/GenBank/DDBJ databases">
        <title>Genome sequence of Rhodovastum atsumiense, a diverse member of the Acetobacteraceae family of non-sulfur purple photosynthetic bacteria.</title>
        <authorList>
            <person name="Meyer T."/>
            <person name="Kyndt J."/>
        </authorList>
    </citation>
    <scope>NUCLEOTIDE SEQUENCE [LARGE SCALE GENOMIC DNA]</scope>
    <source>
        <strain evidence="1 2">DSM 21279</strain>
    </source>
</reference>
<evidence type="ECO:0000313" key="1">
    <source>
        <dbReference type="EMBL" id="KAA5613804.1"/>
    </source>
</evidence>
<name>A0A5M6IZN5_9PROT</name>
<organism evidence="1 2">
    <name type="scientific">Rhodovastum atsumiense</name>
    <dbReference type="NCBI Taxonomy" id="504468"/>
    <lineage>
        <taxon>Bacteria</taxon>
        <taxon>Pseudomonadati</taxon>
        <taxon>Pseudomonadota</taxon>
        <taxon>Alphaproteobacteria</taxon>
        <taxon>Acetobacterales</taxon>
        <taxon>Acetobacteraceae</taxon>
        <taxon>Rhodovastum</taxon>
    </lineage>
</organism>
<gene>
    <name evidence="1" type="ORF">F1189_03235</name>
</gene>
<protein>
    <submittedName>
        <fullName evidence="1">Uncharacterized protein</fullName>
    </submittedName>
</protein>
<dbReference type="Proteomes" id="UP000325255">
    <property type="component" value="Unassembled WGS sequence"/>
</dbReference>
<accession>A0A5M6IZN5</accession>
<sequence>MTRTRELYESSSGDRWLLVSDPDTERVFVRHEPNVASGGRRSEIGIGEFLTRGGHGPEHQALLHLIATLV</sequence>
<dbReference type="AlphaFoldDB" id="A0A5M6IZN5"/>
<proteinExistence type="predicted"/>
<dbReference type="RefSeq" id="WP_150039187.1">
    <property type="nucleotide sequence ID" value="NZ_OW485601.1"/>
</dbReference>
<comment type="caution">
    <text evidence="1">The sequence shown here is derived from an EMBL/GenBank/DDBJ whole genome shotgun (WGS) entry which is preliminary data.</text>
</comment>
<evidence type="ECO:0000313" key="2">
    <source>
        <dbReference type="Proteomes" id="UP000325255"/>
    </source>
</evidence>
<dbReference type="EMBL" id="VWPK01000004">
    <property type="protein sequence ID" value="KAA5613804.1"/>
    <property type="molecule type" value="Genomic_DNA"/>
</dbReference>